<dbReference type="STRING" id="1123010.SAMN02745724_05282"/>
<dbReference type="EMBL" id="FOLO01000092">
    <property type="protein sequence ID" value="SFD72016.1"/>
    <property type="molecule type" value="Genomic_DNA"/>
</dbReference>
<proteinExistence type="predicted"/>
<dbReference type="AlphaFoldDB" id="A0A1I1UMJ7"/>
<keyword evidence="3" id="KW-1185">Reference proteome</keyword>
<keyword evidence="1" id="KW-0732">Signal</keyword>
<dbReference type="CDD" id="cd00081">
    <property type="entry name" value="Hint"/>
    <property type="match status" value="1"/>
</dbReference>
<dbReference type="RefSeq" id="WP_091991750.1">
    <property type="nucleotide sequence ID" value="NZ_FOLO01000092.1"/>
</dbReference>
<accession>A0A1I1UMJ7</accession>
<dbReference type="Proteomes" id="UP000198862">
    <property type="component" value="Unassembled WGS sequence"/>
</dbReference>
<sequence>MKSLKVVLLSLVCFFSTNTFAAPMDQAQFEILGNKDKSRCVGGRSPAYCKGELDYALSKNLITNRSYTWGLENGYYPVVTRNDLVDAICKCGCFEANTDISVWLKELGTKGTVAAKDIEKHDRLVGLTSDATLSTLTTQNFGLKSITSGAEKLELYVFNLENGTQLKVTQHHGMLLSSGEMIAAKDVTASDSFISAATQNEVEIVNITREVTYDDVYNFETNGSDDANHIIVAEGIYVGDIVWQNQLASELGKIAIRR</sequence>
<evidence type="ECO:0000313" key="2">
    <source>
        <dbReference type="EMBL" id="SFD72016.1"/>
    </source>
</evidence>
<feature type="chain" id="PRO_5011772959" evidence="1">
    <location>
        <begin position="22"/>
        <end position="258"/>
    </location>
</feature>
<gene>
    <name evidence="2" type="ORF">SAMN02745724_05282</name>
</gene>
<dbReference type="InterPro" id="IPR036844">
    <property type="entry name" value="Hint_dom_sf"/>
</dbReference>
<dbReference type="SUPFAM" id="SSF51294">
    <property type="entry name" value="Hedgehog/intein (Hint) domain"/>
    <property type="match status" value="1"/>
</dbReference>
<evidence type="ECO:0000313" key="3">
    <source>
        <dbReference type="Proteomes" id="UP000198862"/>
    </source>
</evidence>
<name>A0A1I1UMJ7_9GAMM</name>
<dbReference type="OrthoDB" id="6303212at2"/>
<evidence type="ECO:0000256" key="1">
    <source>
        <dbReference type="SAM" id="SignalP"/>
    </source>
</evidence>
<dbReference type="Gene3D" id="2.170.16.10">
    <property type="entry name" value="Hedgehog/Intein (Hint) domain"/>
    <property type="match status" value="1"/>
</dbReference>
<protein>
    <submittedName>
        <fullName evidence="2">Intein N-terminal splicing region</fullName>
    </submittedName>
</protein>
<organism evidence="2 3">
    <name type="scientific">Pseudoalteromonas denitrificans DSM 6059</name>
    <dbReference type="NCBI Taxonomy" id="1123010"/>
    <lineage>
        <taxon>Bacteria</taxon>
        <taxon>Pseudomonadati</taxon>
        <taxon>Pseudomonadota</taxon>
        <taxon>Gammaproteobacteria</taxon>
        <taxon>Alteromonadales</taxon>
        <taxon>Pseudoalteromonadaceae</taxon>
        <taxon>Pseudoalteromonas</taxon>
    </lineage>
</organism>
<reference evidence="2 3" key="1">
    <citation type="submission" date="2016-10" db="EMBL/GenBank/DDBJ databases">
        <authorList>
            <person name="de Groot N.N."/>
        </authorList>
    </citation>
    <scope>NUCLEOTIDE SEQUENCE [LARGE SCALE GENOMIC DNA]</scope>
    <source>
        <strain evidence="2 3">DSM 6059</strain>
    </source>
</reference>
<feature type="signal peptide" evidence="1">
    <location>
        <begin position="1"/>
        <end position="21"/>
    </location>
</feature>